<dbReference type="EMBL" id="BDQX01000362">
    <property type="protein sequence ID" value="GBG10965.1"/>
    <property type="molecule type" value="Genomic_DNA"/>
</dbReference>
<dbReference type="InterPro" id="IPR042099">
    <property type="entry name" value="ANL_N_sf"/>
</dbReference>
<evidence type="ECO:0000313" key="2">
    <source>
        <dbReference type="Proteomes" id="UP000245202"/>
    </source>
</evidence>
<dbReference type="AlphaFoldDB" id="A0A2R5EXW8"/>
<sequence length="391" mass="43467">MSERDHLDYADNREKTLLSLNELPLLNADLLARHYYAEPPRSEAGLSVYRTSGTSSGVRKSIYYSPEDDLHYIAAKQTSFEAWLNAGPIRRALADLGTGHAASTALSIFSSMGMEGEAISFSAPIEEHVAKLRTYRPELLYTMPSLLESIADAWPEDEPFPVRKIILVGEIASREWQANMAARLCLTPPDLLDTYGSIEVGAIAAYSHERNRYVLSEGMWGEGLTVQELGESFEPLADNERVLVLTSPSRLMFPVVRFVTYDVVRDFEVTLIDGVPRGTFTGISKRIGSELKHGEKISLYDIEAAVHLVLTDAAVRVAVNGNRLMLHIRSDQLAKHPEKLRHVRDEVEQRIPDIGMMIRGGLLKGIDVIPVDAFRQLPGHGSVKGKKIYPS</sequence>
<dbReference type="SUPFAM" id="SSF56801">
    <property type="entry name" value="Acetyl-CoA synthetase-like"/>
    <property type="match status" value="1"/>
</dbReference>
<keyword evidence="2" id="KW-1185">Reference proteome</keyword>
<comment type="caution">
    <text evidence="1">The sequence shown here is derived from an EMBL/GenBank/DDBJ whole genome shotgun (WGS) entry which is preliminary data.</text>
</comment>
<reference evidence="1 2" key="1">
    <citation type="submission" date="2017-08" db="EMBL/GenBank/DDBJ databases">
        <title>Substantial Increase in Enzyme Production by Combined Drug-Resistance Mutations in Paenibacillus agaridevorans.</title>
        <authorList>
            <person name="Tanaka Y."/>
            <person name="Funane K."/>
            <person name="Hosaka T."/>
            <person name="Shiwa Y."/>
            <person name="Fujita N."/>
            <person name="Miyazaki T."/>
            <person name="Yoshikawa H."/>
            <person name="Murakami K."/>
            <person name="Kasahara K."/>
            <person name="Inaoka T."/>
            <person name="Hiraga Y."/>
            <person name="Ochi K."/>
        </authorList>
    </citation>
    <scope>NUCLEOTIDE SEQUENCE [LARGE SCALE GENOMIC DNA]</scope>
    <source>
        <strain evidence="1 2">T-3040</strain>
    </source>
</reference>
<dbReference type="Proteomes" id="UP000245202">
    <property type="component" value="Unassembled WGS sequence"/>
</dbReference>
<dbReference type="Gene3D" id="3.40.50.12780">
    <property type="entry name" value="N-terminal domain of ligase-like"/>
    <property type="match status" value="1"/>
</dbReference>
<evidence type="ECO:0008006" key="3">
    <source>
        <dbReference type="Google" id="ProtNLM"/>
    </source>
</evidence>
<organism evidence="1 2">
    <name type="scientific">Paenibacillus agaridevorans</name>
    <dbReference type="NCBI Taxonomy" id="171404"/>
    <lineage>
        <taxon>Bacteria</taxon>
        <taxon>Bacillati</taxon>
        <taxon>Bacillota</taxon>
        <taxon>Bacilli</taxon>
        <taxon>Bacillales</taxon>
        <taxon>Paenibacillaceae</taxon>
        <taxon>Paenibacillus</taxon>
    </lineage>
</organism>
<proteinExistence type="predicted"/>
<protein>
    <recommendedName>
        <fullName evidence="3">CoF synthetase</fullName>
    </recommendedName>
</protein>
<gene>
    <name evidence="1" type="ORF">PAT3040_05739</name>
</gene>
<name>A0A2R5EXW8_9BACL</name>
<evidence type="ECO:0000313" key="1">
    <source>
        <dbReference type="EMBL" id="GBG10965.1"/>
    </source>
</evidence>
<accession>A0A2R5EXW8</accession>